<keyword evidence="3" id="KW-1185">Reference proteome</keyword>
<dbReference type="Proteomes" id="UP001595916">
    <property type="component" value="Unassembled WGS sequence"/>
</dbReference>
<proteinExistence type="predicted"/>
<accession>A0ABV9QMW4</accession>
<reference evidence="3" key="1">
    <citation type="journal article" date="2019" name="Int. J. Syst. Evol. Microbiol.">
        <title>The Global Catalogue of Microorganisms (GCM) 10K type strain sequencing project: providing services to taxonomists for standard genome sequencing and annotation.</title>
        <authorList>
            <consortium name="The Broad Institute Genomics Platform"/>
            <consortium name="The Broad Institute Genome Sequencing Center for Infectious Disease"/>
            <person name="Wu L."/>
            <person name="Ma J."/>
        </authorList>
    </citation>
    <scope>NUCLEOTIDE SEQUENCE [LARGE SCALE GENOMIC DNA]</scope>
    <source>
        <strain evidence="3">CCUG 46385</strain>
    </source>
</reference>
<gene>
    <name evidence="2" type="ORF">ACFO4R_07995</name>
</gene>
<protein>
    <submittedName>
        <fullName evidence="2">Uncharacterized protein</fullName>
    </submittedName>
</protein>
<evidence type="ECO:0000256" key="1">
    <source>
        <dbReference type="SAM" id="Phobius"/>
    </source>
</evidence>
<comment type="caution">
    <text evidence="2">The sequence shown here is derived from an EMBL/GenBank/DDBJ whole genome shotgun (WGS) entry which is preliminary data.</text>
</comment>
<evidence type="ECO:0000313" key="3">
    <source>
        <dbReference type="Proteomes" id="UP001595916"/>
    </source>
</evidence>
<dbReference type="EMBL" id="JBHSHL010000030">
    <property type="protein sequence ID" value="MFC4805021.1"/>
    <property type="molecule type" value="Genomic_DNA"/>
</dbReference>
<keyword evidence="1" id="KW-0472">Membrane</keyword>
<keyword evidence="1" id="KW-0812">Transmembrane</keyword>
<feature type="transmembrane region" description="Helical" evidence="1">
    <location>
        <begin position="6"/>
        <end position="35"/>
    </location>
</feature>
<dbReference type="RefSeq" id="WP_379788561.1">
    <property type="nucleotide sequence ID" value="NZ_JBHSHL010000030.1"/>
</dbReference>
<keyword evidence="1" id="KW-1133">Transmembrane helix</keyword>
<evidence type="ECO:0000313" key="2">
    <source>
        <dbReference type="EMBL" id="MFC4805021.1"/>
    </source>
</evidence>
<name>A0ABV9QMW4_9FIRM</name>
<organism evidence="2 3">
    <name type="scientific">Filifactor villosus</name>
    <dbReference type="NCBI Taxonomy" id="29374"/>
    <lineage>
        <taxon>Bacteria</taxon>
        <taxon>Bacillati</taxon>
        <taxon>Bacillota</taxon>
        <taxon>Clostridia</taxon>
        <taxon>Peptostreptococcales</taxon>
        <taxon>Filifactoraceae</taxon>
        <taxon>Filifactor</taxon>
    </lineage>
</organism>
<sequence length="62" mass="7347">MTNISYIIVFLVICVVGFIIRRLWVGLIDLVISLFKKLFFRNSGKNETKWHSMEEIESKNKK</sequence>